<dbReference type="AlphaFoldDB" id="A0A7J0D427"/>
<organism evidence="2 3">
    <name type="scientific">Streptomyces microflavus</name>
    <name type="common">Streptomyces lipmanii</name>
    <dbReference type="NCBI Taxonomy" id="1919"/>
    <lineage>
        <taxon>Bacteria</taxon>
        <taxon>Bacillati</taxon>
        <taxon>Actinomycetota</taxon>
        <taxon>Actinomycetes</taxon>
        <taxon>Kitasatosporales</taxon>
        <taxon>Streptomycetaceae</taxon>
        <taxon>Streptomyces</taxon>
    </lineage>
</organism>
<dbReference type="Proteomes" id="UP000498740">
    <property type="component" value="Unassembled WGS sequence"/>
</dbReference>
<proteinExistence type="predicted"/>
<dbReference type="EMBL" id="BLWD01000001">
    <property type="protein sequence ID" value="GFN09239.1"/>
    <property type="molecule type" value="Genomic_DNA"/>
</dbReference>
<feature type="region of interest" description="Disordered" evidence="1">
    <location>
        <begin position="54"/>
        <end position="74"/>
    </location>
</feature>
<accession>A0A7J0D427</accession>
<protein>
    <submittedName>
        <fullName evidence="2">Uncharacterized protein</fullName>
    </submittedName>
</protein>
<evidence type="ECO:0000256" key="1">
    <source>
        <dbReference type="SAM" id="MobiDB-lite"/>
    </source>
</evidence>
<evidence type="ECO:0000313" key="2">
    <source>
        <dbReference type="EMBL" id="GFN09239.1"/>
    </source>
</evidence>
<name>A0A7J0D427_STRMI</name>
<gene>
    <name evidence="2" type="ORF">Smic_77950</name>
</gene>
<comment type="caution">
    <text evidence="2">The sequence shown here is derived from an EMBL/GenBank/DDBJ whole genome shotgun (WGS) entry which is preliminary data.</text>
</comment>
<reference evidence="2 3" key="1">
    <citation type="submission" date="2020-05" db="EMBL/GenBank/DDBJ databases">
        <title>Whole genome shotgun sequence of Streptomyces microflavus NBRC 13062.</title>
        <authorList>
            <person name="Komaki H."/>
            <person name="Tamura T."/>
        </authorList>
    </citation>
    <scope>NUCLEOTIDE SEQUENCE [LARGE SCALE GENOMIC DNA]</scope>
    <source>
        <strain evidence="2 3">NBRC 13062</strain>
    </source>
</reference>
<sequence>MDGADFFTRLFRGVPAERLLRFLDGSSQIHEDLLIGLRTPVVPMLRTVVELPFTARREPPPFPPPPTGHQESTP</sequence>
<dbReference type="Pfam" id="PF05834">
    <property type="entry name" value="Lycopene_cycl"/>
    <property type="match status" value="1"/>
</dbReference>
<evidence type="ECO:0000313" key="3">
    <source>
        <dbReference type="Proteomes" id="UP000498740"/>
    </source>
</evidence>